<gene>
    <name evidence="1" type="ORF">RAG0_04265</name>
</gene>
<keyword evidence="2" id="KW-1185">Reference proteome</keyword>
<organism evidence="1 2">
    <name type="scientific">Rhynchosporium agropyri</name>
    <dbReference type="NCBI Taxonomy" id="914238"/>
    <lineage>
        <taxon>Eukaryota</taxon>
        <taxon>Fungi</taxon>
        <taxon>Dikarya</taxon>
        <taxon>Ascomycota</taxon>
        <taxon>Pezizomycotina</taxon>
        <taxon>Leotiomycetes</taxon>
        <taxon>Helotiales</taxon>
        <taxon>Ploettnerulaceae</taxon>
        <taxon>Rhynchosporium</taxon>
    </lineage>
</organism>
<evidence type="ECO:0000313" key="1">
    <source>
        <dbReference type="EMBL" id="CZS94208.1"/>
    </source>
</evidence>
<protein>
    <submittedName>
        <fullName evidence="1">Uncharacterized protein</fullName>
    </submittedName>
</protein>
<evidence type="ECO:0000313" key="2">
    <source>
        <dbReference type="Proteomes" id="UP000178912"/>
    </source>
</evidence>
<accession>A0A1E1K7Z5</accession>
<proteinExistence type="predicted"/>
<dbReference type="Proteomes" id="UP000178912">
    <property type="component" value="Unassembled WGS sequence"/>
</dbReference>
<name>A0A1E1K7Z5_9HELO</name>
<reference evidence="2" key="1">
    <citation type="submission" date="2016-03" db="EMBL/GenBank/DDBJ databases">
        <authorList>
            <person name="Guldener U."/>
        </authorList>
    </citation>
    <scope>NUCLEOTIDE SEQUENCE [LARGE SCALE GENOMIC DNA]</scope>
    <source>
        <strain evidence="2">04CH-RAC-A.6.1</strain>
    </source>
</reference>
<sequence>MESIIGLPICNACYVIYQTNVKHLKTERIINATNYTKAKIIRILKP</sequence>
<dbReference type="EMBL" id="FJUX01000017">
    <property type="protein sequence ID" value="CZS94208.1"/>
    <property type="molecule type" value="Genomic_DNA"/>
</dbReference>
<dbReference type="AlphaFoldDB" id="A0A1E1K7Z5"/>